<dbReference type="InterPro" id="IPR026898">
    <property type="entry name" value="PrsW"/>
</dbReference>
<evidence type="ECO:0000256" key="7">
    <source>
        <dbReference type="ARBA" id="ARBA00022801"/>
    </source>
</evidence>
<dbReference type="PANTHER" id="PTHR36844:SF1">
    <property type="entry name" value="PROTEASE PRSW"/>
    <property type="match status" value="1"/>
</dbReference>
<evidence type="ECO:0000256" key="3">
    <source>
        <dbReference type="ARBA" id="ARBA00018997"/>
    </source>
</evidence>
<keyword evidence="9 10" id="KW-0472">Membrane</keyword>
<keyword evidence="7" id="KW-0378">Hydrolase</keyword>
<reference evidence="11 12" key="1">
    <citation type="submission" date="2015-12" db="EMBL/GenBank/DDBJ databases">
        <title>Draft Genome Sequence of Olsenella scatoligenes SK9K4T; a Producer of 3-Methylindole- (skatole) and 4-Methylphenol- (p-cresol) Isolated from Pig Feces.</title>
        <authorList>
            <person name="Li X."/>
            <person name="Borg B."/>
            <person name="Canibe N."/>
        </authorList>
    </citation>
    <scope>NUCLEOTIDE SEQUENCE [LARGE SCALE GENOMIC DNA]</scope>
    <source>
        <strain evidence="11 12">SK9K4</strain>
    </source>
</reference>
<evidence type="ECO:0000256" key="6">
    <source>
        <dbReference type="ARBA" id="ARBA00022692"/>
    </source>
</evidence>
<keyword evidence="4" id="KW-1003">Cell membrane</keyword>
<feature type="transmembrane region" description="Helical" evidence="10">
    <location>
        <begin position="152"/>
        <end position="171"/>
    </location>
</feature>
<dbReference type="AlphaFoldDB" id="A0A124EGU8"/>
<feature type="transmembrane region" description="Helical" evidence="10">
    <location>
        <begin position="183"/>
        <end position="203"/>
    </location>
</feature>
<comment type="caution">
    <text evidence="11">The sequence shown here is derived from an EMBL/GenBank/DDBJ whole genome shotgun (WGS) entry which is preliminary data.</text>
</comment>
<dbReference type="PIRSF" id="PIRSF016933">
    <property type="entry name" value="PrsW"/>
    <property type="match status" value="1"/>
</dbReference>
<dbReference type="STRING" id="1299998.AUL39_06540"/>
<dbReference type="PANTHER" id="PTHR36844">
    <property type="entry name" value="PROTEASE PRSW"/>
    <property type="match status" value="1"/>
</dbReference>
<sequence>MFFLLANGFTLYLLFFLILAIGPAVALMRYVYYLDPLEKEPSGLLSRLILRGVLAAFLAGVFEQVGMSVFGLLSGLDENTLGFELLSDFVVVGVIEEACKYILMSRATWNSPAFNCRYDGVVYAVFTSLGFAGMENVMYGLDYGTGVLMSRAVMAIPAHMGFAVLFGMLYGEAKCLAVRGHRIGSALCVVVGFALSALLHGLYDATATLADYGDGTFLLVVALIYVIVFLVVRSAAKHDKRFA</sequence>
<feature type="transmembrane region" description="Helical" evidence="10">
    <location>
        <begin position="12"/>
        <end position="32"/>
    </location>
</feature>
<dbReference type="GO" id="GO:0005886">
    <property type="term" value="C:plasma membrane"/>
    <property type="evidence" value="ECO:0007669"/>
    <property type="project" value="UniProtKB-SubCell"/>
</dbReference>
<proteinExistence type="inferred from homology"/>
<keyword evidence="6 10" id="KW-0812">Transmembrane</keyword>
<dbReference type="OrthoDB" id="9785431at2"/>
<evidence type="ECO:0000313" key="11">
    <source>
        <dbReference type="EMBL" id="KUH58629.1"/>
    </source>
</evidence>
<dbReference type="Proteomes" id="UP000054078">
    <property type="component" value="Unassembled WGS sequence"/>
</dbReference>
<feature type="transmembrane region" description="Helical" evidence="10">
    <location>
        <begin position="215"/>
        <end position="232"/>
    </location>
</feature>
<name>A0A124EGU8_TRASO</name>
<accession>A0A124EGU8</accession>
<evidence type="ECO:0000256" key="10">
    <source>
        <dbReference type="SAM" id="Phobius"/>
    </source>
</evidence>
<dbReference type="RefSeq" id="WP_059054778.1">
    <property type="nucleotide sequence ID" value="NZ_LOJF01000009.1"/>
</dbReference>
<evidence type="ECO:0000256" key="1">
    <source>
        <dbReference type="ARBA" id="ARBA00004651"/>
    </source>
</evidence>
<keyword evidence="8 10" id="KW-1133">Transmembrane helix</keyword>
<comment type="subcellular location">
    <subcellularLocation>
        <location evidence="1">Cell membrane</location>
        <topology evidence="1">Multi-pass membrane protein</topology>
    </subcellularLocation>
</comment>
<organism evidence="11 12">
    <name type="scientific">Tractidigestivibacter scatoligenes</name>
    <name type="common">Olsenella scatoligenes</name>
    <dbReference type="NCBI Taxonomy" id="1299998"/>
    <lineage>
        <taxon>Bacteria</taxon>
        <taxon>Bacillati</taxon>
        <taxon>Actinomycetota</taxon>
        <taxon>Coriobacteriia</taxon>
        <taxon>Coriobacteriales</taxon>
        <taxon>Atopobiaceae</taxon>
        <taxon>Tractidigestivibacter</taxon>
    </lineage>
</organism>
<dbReference type="EMBL" id="LOJF01000009">
    <property type="protein sequence ID" value="KUH58629.1"/>
    <property type="molecule type" value="Genomic_DNA"/>
</dbReference>
<gene>
    <name evidence="11" type="ORF">AUL39_06540</name>
</gene>
<keyword evidence="5" id="KW-0645">Protease</keyword>
<feature type="transmembrane region" description="Helical" evidence="10">
    <location>
        <begin position="53"/>
        <end position="73"/>
    </location>
</feature>
<evidence type="ECO:0000256" key="9">
    <source>
        <dbReference type="ARBA" id="ARBA00023136"/>
    </source>
</evidence>
<evidence type="ECO:0000256" key="2">
    <source>
        <dbReference type="ARBA" id="ARBA00009165"/>
    </source>
</evidence>
<evidence type="ECO:0000256" key="5">
    <source>
        <dbReference type="ARBA" id="ARBA00022670"/>
    </source>
</evidence>
<dbReference type="Pfam" id="PF13367">
    <property type="entry name" value="PrsW-protease"/>
    <property type="match status" value="1"/>
</dbReference>
<dbReference type="GO" id="GO:0008233">
    <property type="term" value="F:peptidase activity"/>
    <property type="evidence" value="ECO:0007669"/>
    <property type="project" value="UniProtKB-KW"/>
</dbReference>
<evidence type="ECO:0000256" key="4">
    <source>
        <dbReference type="ARBA" id="ARBA00022475"/>
    </source>
</evidence>
<keyword evidence="12" id="KW-1185">Reference proteome</keyword>
<dbReference type="InterPro" id="IPR023596">
    <property type="entry name" value="Peptidase_PrsW_arch/bac"/>
</dbReference>
<comment type="similarity">
    <text evidence="2">Belongs to the protease PrsW family.</text>
</comment>
<dbReference type="GO" id="GO:0006508">
    <property type="term" value="P:proteolysis"/>
    <property type="evidence" value="ECO:0007669"/>
    <property type="project" value="UniProtKB-KW"/>
</dbReference>
<protein>
    <recommendedName>
        <fullName evidence="3">Protease PrsW</fullName>
    </recommendedName>
</protein>
<evidence type="ECO:0000313" key="12">
    <source>
        <dbReference type="Proteomes" id="UP000054078"/>
    </source>
</evidence>
<evidence type="ECO:0000256" key="8">
    <source>
        <dbReference type="ARBA" id="ARBA00022989"/>
    </source>
</evidence>